<dbReference type="SUPFAM" id="SSF141868">
    <property type="entry name" value="EAL domain-like"/>
    <property type="match status" value="1"/>
</dbReference>
<dbReference type="CDD" id="cd01949">
    <property type="entry name" value="GGDEF"/>
    <property type="match status" value="1"/>
</dbReference>
<dbReference type="CDD" id="cd01948">
    <property type="entry name" value="EAL"/>
    <property type="match status" value="1"/>
</dbReference>
<keyword evidence="6" id="KW-1185">Reference proteome</keyword>
<dbReference type="Proteomes" id="UP000000271">
    <property type="component" value="Chromosome"/>
</dbReference>
<dbReference type="SUPFAM" id="SSF55785">
    <property type="entry name" value="PYP-like sensor domain (PAS domain)"/>
    <property type="match status" value="1"/>
</dbReference>
<dbReference type="InterPro" id="IPR000014">
    <property type="entry name" value="PAS"/>
</dbReference>
<dbReference type="SMART" id="SM00267">
    <property type="entry name" value="GGDEF"/>
    <property type="match status" value="1"/>
</dbReference>
<dbReference type="InterPro" id="IPR035965">
    <property type="entry name" value="PAS-like_dom_sf"/>
</dbReference>
<feature type="domain" description="PAS" evidence="1">
    <location>
        <begin position="34"/>
        <end position="93"/>
    </location>
</feature>
<dbReference type="NCBIfam" id="TIGR00229">
    <property type="entry name" value="sensory_box"/>
    <property type="match status" value="1"/>
</dbReference>
<gene>
    <name evidence="5" type="ordered locus">Bsel_1369</name>
</gene>
<dbReference type="InterPro" id="IPR052155">
    <property type="entry name" value="Biofilm_reg_signaling"/>
</dbReference>
<dbReference type="Gene3D" id="3.30.450.20">
    <property type="entry name" value="PAS domain"/>
    <property type="match status" value="2"/>
</dbReference>
<accession>D6XSU5</accession>
<dbReference type="PANTHER" id="PTHR44757:SF2">
    <property type="entry name" value="BIOFILM ARCHITECTURE MAINTENANCE PROTEIN MBAA"/>
    <property type="match status" value="1"/>
</dbReference>
<dbReference type="NCBIfam" id="TIGR00254">
    <property type="entry name" value="GGDEF"/>
    <property type="match status" value="1"/>
</dbReference>
<dbReference type="RefSeq" id="WP_013172305.1">
    <property type="nucleotide sequence ID" value="NC_014219.1"/>
</dbReference>
<evidence type="ECO:0000259" key="2">
    <source>
        <dbReference type="PROSITE" id="PS50113"/>
    </source>
</evidence>
<sequence>MPYRFRNLSEWLTELKTSALHQNTPARTCFDEGLYQDLIQLLDAVDETTLISIVAPDGRILYVNDRFCDVFGYTRDELVGSEYGMIKSNMHSQAFYDEMWSTIRQGKSWSGEIMNAHKDGSKYWLQTAIYPVLNEDGSVKHYIAIRKDITEGKRVEEQERLRIERSYESVLNNLDNLVMRIEKDTDGRYIVMLIGGNMLQKLNLTGKVPEGTLVEDALQLTADEKRQFIRQLDQVFAGSGAGFELHYKNWHLYVNLAAISGEAGEVQAVTASVSDITALKQTEMAMRDMAFQDPLTGLPNRRRFELDVLNLIAERRGTDQGIGMLLVDLDQFKNINDSLGHATGDRFLVIAAERMKLDPVDESFRYELYHLGGDEFIYLISNYLPGTVQPFIRQIIRVFQHPFPYYDGEIHLQVSIGATFFPEYADSGEQMMKQVDMAMLAAKKFGGQSYRFFTDDMQKDFDHYVLIERELRKALNGCEEFELYYQPLYIAGESEPSTAEALIRWHHPERGLISPGEFIPVAEQAGLIVPLGQWILMQAAKDVKKWSRYTGHNRQISVNISSQQLQLPNFSSQLEEILLKEGVSPEQIQLEITENILMEKRKENVVKLVGLRKKGFTIAIDDFGTGYSSLSYLKSFPVDVLKVDQSFVKDLPNDEADKAIVQATIQMGINLGLHMIAEGVESAEAAAYLKKIGCHELQGYYFARPAPYDDFIRHTGKPL</sequence>
<dbReference type="Pfam" id="PF13426">
    <property type="entry name" value="PAS_9"/>
    <property type="match status" value="1"/>
</dbReference>
<dbReference type="InterPro" id="IPR035919">
    <property type="entry name" value="EAL_sf"/>
</dbReference>
<name>D6XSU5_BACIE</name>
<dbReference type="Pfam" id="PF00563">
    <property type="entry name" value="EAL"/>
    <property type="match status" value="1"/>
</dbReference>
<dbReference type="EMBL" id="CP001791">
    <property type="protein sequence ID" value="ADH98881.1"/>
    <property type="molecule type" value="Genomic_DNA"/>
</dbReference>
<dbReference type="SMART" id="SM00091">
    <property type="entry name" value="PAS"/>
    <property type="match status" value="1"/>
</dbReference>
<organism evidence="5 6">
    <name type="scientific">Bacillus selenitireducens (strain ATCC 700615 / DSM 15326 / MLS10)</name>
    <dbReference type="NCBI Taxonomy" id="439292"/>
    <lineage>
        <taxon>Bacteria</taxon>
        <taxon>Bacillati</taxon>
        <taxon>Bacillota</taxon>
        <taxon>Bacilli</taxon>
        <taxon>Bacillales</taxon>
        <taxon>Bacillaceae</taxon>
        <taxon>Salisediminibacterium</taxon>
    </lineage>
</organism>
<dbReference type="InterPro" id="IPR000160">
    <property type="entry name" value="GGDEF_dom"/>
</dbReference>
<dbReference type="InterPro" id="IPR001610">
    <property type="entry name" value="PAC"/>
</dbReference>
<evidence type="ECO:0000259" key="4">
    <source>
        <dbReference type="PROSITE" id="PS50887"/>
    </source>
</evidence>
<evidence type="ECO:0000259" key="1">
    <source>
        <dbReference type="PROSITE" id="PS50112"/>
    </source>
</evidence>
<reference evidence="5" key="1">
    <citation type="submission" date="2009-10" db="EMBL/GenBank/DDBJ databases">
        <title>Complete sequence of Bacillus selenitireducens MLS10.</title>
        <authorList>
            <consortium name="US DOE Joint Genome Institute"/>
            <person name="Lucas S."/>
            <person name="Copeland A."/>
            <person name="Lapidus A."/>
            <person name="Glavina del Rio T."/>
            <person name="Dalin E."/>
            <person name="Tice H."/>
            <person name="Bruce D."/>
            <person name="Goodwin L."/>
            <person name="Pitluck S."/>
            <person name="Sims D."/>
            <person name="Brettin T."/>
            <person name="Detter J.C."/>
            <person name="Han C."/>
            <person name="Larimer F."/>
            <person name="Land M."/>
            <person name="Hauser L."/>
            <person name="Kyrpides N."/>
            <person name="Ovchinnikova G."/>
            <person name="Stolz J."/>
        </authorList>
    </citation>
    <scope>NUCLEOTIDE SEQUENCE [LARGE SCALE GENOMIC DNA]</scope>
    <source>
        <strain evidence="5">MLS10</strain>
    </source>
</reference>
<proteinExistence type="predicted"/>
<dbReference type="InterPro" id="IPR029787">
    <property type="entry name" value="Nucleotide_cyclase"/>
</dbReference>
<dbReference type="CDD" id="cd00130">
    <property type="entry name" value="PAS"/>
    <property type="match status" value="1"/>
</dbReference>
<dbReference type="KEGG" id="bse:Bsel_1369"/>
<dbReference type="STRING" id="439292.Bsel_1369"/>
<dbReference type="Gene3D" id="3.20.20.450">
    <property type="entry name" value="EAL domain"/>
    <property type="match status" value="1"/>
</dbReference>
<dbReference type="PROSITE" id="PS50112">
    <property type="entry name" value="PAS"/>
    <property type="match status" value="1"/>
</dbReference>
<dbReference type="InterPro" id="IPR043128">
    <property type="entry name" value="Rev_trsase/Diguanyl_cyclase"/>
</dbReference>
<dbReference type="SMART" id="SM00052">
    <property type="entry name" value="EAL"/>
    <property type="match status" value="1"/>
</dbReference>
<dbReference type="PANTHER" id="PTHR44757">
    <property type="entry name" value="DIGUANYLATE CYCLASE DGCP"/>
    <property type="match status" value="1"/>
</dbReference>
<dbReference type="SUPFAM" id="SSF55073">
    <property type="entry name" value="Nucleotide cyclase"/>
    <property type="match status" value="1"/>
</dbReference>
<feature type="domain" description="EAL" evidence="3">
    <location>
        <begin position="464"/>
        <end position="719"/>
    </location>
</feature>
<evidence type="ECO:0000259" key="3">
    <source>
        <dbReference type="PROSITE" id="PS50883"/>
    </source>
</evidence>
<dbReference type="PROSITE" id="PS50887">
    <property type="entry name" value="GGDEF"/>
    <property type="match status" value="1"/>
</dbReference>
<protein>
    <submittedName>
        <fullName evidence="5">Diguanylate cyclase/phosphodiesterase with PAS/PAC sensor(S)</fullName>
    </submittedName>
</protein>
<dbReference type="PROSITE" id="PS50113">
    <property type="entry name" value="PAC"/>
    <property type="match status" value="1"/>
</dbReference>
<feature type="domain" description="PAC" evidence="2">
    <location>
        <begin position="107"/>
        <end position="161"/>
    </location>
</feature>
<dbReference type="Gene3D" id="3.30.70.270">
    <property type="match status" value="1"/>
</dbReference>
<dbReference type="eggNOG" id="COG5001">
    <property type="taxonomic scope" value="Bacteria"/>
</dbReference>
<dbReference type="InterPro" id="IPR001633">
    <property type="entry name" value="EAL_dom"/>
</dbReference>
<dbReference type="PROSITE" id="PS50883">
    <property type="entry name" value="EAL"/>
    <property type="match status" value="1"/>
</dbReference>
<feature type="domain" description="GGDEF" evidence="4">
    <location>
        <begin position="320"/>
        <end position="455"/>
    </location>
</feature>
<dbReference type="SMART" id="SM00086">
    <property type="entry name" value="PAC"/>
    <property type="match status" value="1"/>
</dbReference>
<dbReference type="Pfam" id="PF00990">
    <property type="entry name" value="GGDEF"/>
    <property type="match status" value="1"/>
</dbReference>
<evidence type="ECO:0000313" key="5">
    <source>
        <dbReference type="EMBL" id="ADH98881.1"/>
    </source>
</evidence>
<dbReference type="HOGENOM" id="CLU_000445_70_20_9"/>
<dbReference type="AlphaFoldDB" id="D6XSU5"/>
<evidence type="ECO:0000313" key="6">
    <source>
        <dbReference type="Proteomes" id="UP000000271"/>
    </source>
</evidence>
<dbReference type="OrthoDB" id="9759607at2"/>
<dbReference type="InterPro" id="IPR000700">
    <property type="entry name" value="PAS-assoc_C"/>
</dbReference>
<dbReference type="FunFam" id="3.20.20.450:FF:000001">
    <property type="entry name" value="Cyclic di-GMP phosphodiesterase yahA"/>
    <property type="match status" value="1"/>
</dbReference>